<feature type="DNA-binding region" description="OmpR/PhoB-type" evidence="9">
    <location>
        <begin position="124"/>
        <end position="218"/>
    </location>
</feature>
<dbReference type="Gene3D" id="6.10.250.690">
    <property type="match status" value="1"/>
</dbReference>
<dbReference type="GO" id="GO:0005829">
    <property type="term" value="C:cytosol"/>
    <property type="evidence" value="ECO:0007669"/>
    <property type="project" value="TreeGrafter"/>
</dbReference>
<evidence type="ECO:0000256" key="4">
    <source>
        <dbReference type="ARBA" id="ARBA00023012"/>
    </source>
</evidence>
<protein>
    <submittedName>
        <fullName evidence="12">Two-component system response regulator QseB</fullName>
    </submittedName>
</protein>
<dbReference type="InterPro" id="IPR036388">
    <property type="entry name" value="WH-like_DNA-bd_sf"/>
</dbReference>
<dbReference type="Gene3D" id="3.40.50.2300">
    <property type="match status" value="1"/>
</dbReference>
<dbReference type="InterPro" id="IPR039420">
    <property type="entry name" value="WalR-like"/>
</dbReference>
<proteinExistence type="predicted"/>
<evidence type="ECO:0000256" key="8">
    <source>
        <dbReference type="PROSITE-ProRule" id="PRU00169"/>
    </source>
</evidence>
<reference evidence="12" key="1">
    <citation type="submission" date="2023-07" db="EMBL/GenBank/DDBJ databases">
        <title>Sorghum-associated microbial communities from plants grown in Nebraska, USA.</title>
        <authorList>
            <person name="Schachtman D."/>
        </authorList>
    </citation>
    <scope>NUCLEOTIDE SEQUENCE</scope>
    <source>
        <strain evidence="12">DS1061</strain>
    </source>
</reference>
<dbReference type="CDD" id="cd17624">
    <property type="entry name" value="REC_OmpR_PmrA-like"/>
    <property type="match status" value="1"/>
</dbReference>
<sequence length="220" mass="24897">MRMLLVEDDEMIGEPIMETMRRAGYAIDWARDGREAELSLDHDVYDLVLLDLGLPKADGVDVLNRYRRRGGSAPVLSLTARDAVEDRIAGLDAGADDYLVKPFDLDELAARVRALLRRRTGQTSPLYTHGDLTLDPVSHEVTLRGEPLSLLPREFSLLQALIEEPRRVFTRSELEEKLYGWGEEVGSNTIEVHVSYLRRKLGAEHIVTVRGVGYRLKRCE</sequence>
<organism evidence="12 13">
    <name type="scientific">Paraburkholderia caledonica</name>
    <dbReference type="NCBI Taxonomy" id="134536"/>
    <lineage>
        <taxon>Bacteria</taxon>
        <taxon>Pseudomonadati</taxon>
        <taxon>Pseudomonadota</taxon>
        <taxon>Betaproteobacteria</taxon>
        <taxon>Burkholderiales</taxon>
        <taxon>Burkholderiaceae</taxon>
        <taxon>Paraburkholderia</taxon>
    </lineage>
</organism>
<dbReference type="SMART" id="SM00862">
    <property type="entry name" value="Trans_reg_C"/>
    <property type="match status" value="1"/>
</dbReference>
<dbReference type="EMBL" id="JAURTK010000007">
    <property type="protein sequence ID" value="MDP9649870.1"/>
    <property type="molecule type" value="Genomic_DNA"/>
</dbReference>
<dbReference type="RefSeq" id="WP_392395083.1">
    <property type="nucleotide sequence ID" value="NZ_JAURTK010000007.1"/>
</dbReference>
<keyword evidence="4" id="KW-0902">Two-component regulatory system</keyword>
<evidence type="ECO:0000259" key="11">
    <source>
        <dbReference type="PROSITE" id="PS51755"/>
    </source>
</evidence>
<keyword evidence="3 8" id="KW-0597">Phosphoprotein</keyword>
<keyword evidence="6 9" id="KW-0238">DNA-binding</keyword>
<dbReference type="Pfam" id="PF00072">
    <property type="entry name" value="Response_reg"/>
    <property type="match status" value="1"/>
</dbReference>
<comment type="subcellular location">
    <subcellularLocation>
        <location evidence="1">Cytoplasm</location>
    </subcellularLocation>
</comment>
<evidence type="ECO:0000256" key="1">
    <source>
        <dbReference type="ARBA" id="ARBA00004496"/>
    </source>
</evidence>
<dbReference type="GO" id="GO:0032993">
    <property type="term" value="C:protein-DNA complex"/>
    <property type="evidence" value="ECO:0007669"/>
    <property type="project" value="TreeGrafter"/>
</dbReference>
<dbReference type="AlphaFoldDB" id="A0AB73IIM3"/>
<evidence type="ECO:0000256" key="2">
    <source>
        <dbReference type="ARBA" id="ARBA00022490"/>
    </source>
</evidence>
<evidence type="ECO:0000256" key="7">
    <source>
        <dbReference type="ARBA" id="ARBA00023163"/>
    </source>
</evidence>
<dbReference type="SUPFAM" id="SSF52172">
    <property type="entry name" value="CheY-like"/>
    <property type="match status" value="1"/>
</dbReference>
<dbReference type="PROSITE" id="PS51755">
    <property type="entry name" value="OMPR_PHOB"/>
    <property type="match status" value="1"/>
</dbReference>
<feature type="modified residue" description="4-aspartylphosphate" evidence="8">
    <location>
        <position position="51"/>
    </location>
</feature>
<name>A0AB73IIM3_9BURK</name>
<evidence type="ECO:0000256" key="6">
    <source>
        <dbReference type="ARBA" id="ARBA00023125"/>
    </source>
</evidence>
<dbReference type="Gene3D" id="1.10.10.10">
    <property type="entry name" value="Winged helix-like DNA-binding domain superfamily/Winged helix DNA-binding domain"/>
    <property type="match status" value="1"/>
</dbReference>
<dbReference type="GO" id="GO:0000156">
    <property type="term" value="F:phosphorelay response regulator activity"/>
    <property type="evidence" value="ECO:0007669"/>
    <property type="project" value="TreeGrafter"/>
</dbReference>
<dbReference type="PROSITE" id="PS50110">
    <property type="entry name" value="RESPONSE_REGULATORY"/>
    <property type="match status" value="1"/>
</dbReference>
<dbReference type="InterPro" id="IPR001867">
    <property type="entry name" value="OmpR/PhoB-type_DNA-bd"/>
</dbReference>
<dbReference type="GO" id="GO:0006355">
    <property type="term" value="P:regulation of DNA-templated transcription"/>
    <property type="evidence" value="ECO:0007669"/>
    <property type="project" value="InterPro"/>
</dbReference>
<dbReference type="Pfam" id="PF00486">
    <property type="entry name" value="Trans_reg_C"/>
    <property type="match status" value="1"/>
</dbReference>
<keyword evidence="2" id="KW-0963">Cytoplasm</keyword>
<accession>A0AB73IIM3</accession>
<dbReference type="GO" id="GO:0000976">
    <property type="term" value="F:transcription cis-regulatory region binding"/>
    <property type="evidence" value="ECO:0007669"/>
    <property type="project" value="TreeGrafter"/>
</dbReference>
<gene>
    <name evidence="12" type="ORF">J2793_005338</name>
</gene>
<keyword evidence="7" id="KW-0804">Transcription</keyword>
<evidence type="ECO:0000313" key="12">
    <source>
        <dbReference type="EMBL" id="MDP9649870.1"/>
    </source>
</evidence>
<dbReference type="PANTHER" id="PTHR48111:SF35">
    <property type="entry name" value="TRANSCRIPTIONAL REGULATORY PROTEIN QSEB"/>
    <property type="match status" value="1"/>
</dbReference>
<dbReference type="FunFam" id="3.40.50.2300:FF:000002">
    <property type="entry name" value="DNA-binding response regulator PhoP"/>
    <property type="match status" value="1"/>
</dbReference>
<dbReference type="InterPro" id="IPR011006">
    <property type="entry name" value="CheY-like_superfamily"/>
</dbReference>
<feature type="domain" description="OmpR/PhoB-type" evidence="11">
    <location>
        <begin position="124"/>
        <end position="218"/>
    </location>
</feature>
<dbReference type="Proteomes" id="UP001229486">
    <property type="component" value="Unassembled WGS sequence"/>
</dbReference>
<evidence type="ECO:0000313" key="13">
    <source>
        <dbReference type="Proteomes" id="UP001229486"/>
    </source>
</evidence>
<evidence type="ECO:0000256" key="3">
    <source>
        <dbReference type="ARBA" id="ARBA00022553"/>
    </source>
</evidence>
<evidence type="ECO:0000256" key="9">
    <source>
        <dbReference type="PROSITE-ProRule" id="PRU01091"/>
    </source>
</evidence>
<dbReference type="SMART" id="SM00448">
    <property type="entry name" value="REC"/>
    <property type="match status" value="1"/>
</dbReference>
<dbReference type="CDD" id="cd00383">
    <property type="entry name" value="trans_reg_C"/>
    <property type="match status" value="1"/>
</dbReference>
<evidence type="ECO:0000259" key="10">
    <source>
        <dbReference type="PROSITE" id="PS50110"/>
    </source>
</evidence>
<dbReference type="InterPro" id="IPR001789">
    <property type="entry name" value="Sig_transdc_resp-reg_receiver"/>
</dbReference>
<keyword evidence="5" id="KW-0805">Transcription regulation</keyword>
<dbReference type="PANTHER" id="PTHR48111">
    <property type="entry name" value="REGULATOR OF RPOS"/>
    <property type="match status" value="1"/>
</dbReference>
<evidence type="ECO:0000256" key="5">
    <source>
        <dbReference type="ARBA" id="ARBA00023015"/>
    </source>
</evidence>
<comment type="caution">
    <text evidence="12">The sequence shown here is derived from an EMBL/GenBank/DDBJ whole genome shotgun (WGS) entry which is preliminary data.</text>
</comment>
<feature type="domain" description="Response regulatory" evidence="10">
    <location>
        <begin position="2"/>
        <end position="116"/>
    </location>
</feature>